<dbReference type="InterPro" id="IPR006029">
    <property type="entry name" value="Neurotrans-gated_channel_TM"/>
</dbReference>
<dbReference type="Gene3D" id="2.70.170.10">
    <property type="entry name" value="Neurotransmitter-gated ion-channel ligand-binding domain"/>
    <property type="match status" value="1"/>
</dbReference>
<keyword evidence="11" id="KW-1185">Reference proteome</keyword>
<dbReference type="Ensembl" id="ENSGWIT00000040823.1">
    <property type="protein sequence ID" value="ENSGWIP00000037481.1"/>
    <property type="gene ID" value="ENSGWIG00000019280.1"/>
</dbReference>
<dbReference type="GO" id="GO:0016020">
    <property type="term" value="C:membrane"/>
    <property type="evidence" value="ECO:0007669"/>
    <property type="project" value="UniProtKB-SubCell"/>
</dbReference>
<evidence type="ECO:0000259" key="9">
    <source>
        <dbReference type="Pfam" id="PF02932"/>
    </source>
</evidence>
<reference evidence="10" key="2">
    <citation type="submission" date="2025-05" db="UniProtKB">
        <authorList>
            <consortium name="Ensembl"/>
        </authorList>
    </citation>
    <scope>IDENTIFICATION</scope>
</reference>
<feature type="domain" description="Neurotransmitter-gated ion-channel ligand-binding" evidence="8">
    <location>
        <begin position="98"/>
        <end position="197"/>
    </location>
</feature>
<dbReference type="Pfam" id="PF02931">
    <property type="entry name" value="Neur_chan_LBD"/>
    <property type="match status" value="1"/>
</dbReference>
<evidence type="ECO:0000256" key="1">
    <source>
        <dbReference type="ARBA" id="ARBA00004141"/>
    </source>
</evidence>
<dbReference type="InterPro" id="IPR006201">
    <property type="entry name" value="Neur_channel"/>
</dbReference>
<feature type="region of interest" description="Disordered" evidence="5">
    <location>
        <begin position="344"/>
        <end position="366"/>
    </location>
</feature>
<feature type="transmembrane region" description="Helical" evidence="6">
    <location>
        <begin position="235"/>
        <end position="259"/>
    </location>
</feature>
<sequence length="442" mass="50421">MEKVIILMTLLPVVLGDSNTTCNSRRCLAEKLLKNAYVSQPQSDYCYQVIKVPVMKYQTLFVDTKNLRLFARLEATIVRLYIYLNDQKFSCKNVDFDFYTQIWDDPDLSWDLSEYGFNEVVVPVSRVWVPQFRVTNAISSVMKHSSQDLVVYFDGTLKHTVIINAEVICEINLFNYPFAEDECDITIQAWKNEGCGMWMDIGNLEMVPGSNGDWRTENVTLAYRSTFQNDIKVKLVISVMNPFITLLLPSILIMMLDIGSFAMPLGGGERNSFKVTLVLSFTLFLNILNNQLPGDSSCAPIIRIHFCVCLVLLVVSMLASMLLTSVAHNGGFIACCRSKDKYQKNNKKQTEEEDEGEKDSDEPKPDITVVQLSSSEDTEILRKVAKFLEGIKERDKWDEKNMKIANMLDKIFVSIYTVLTVGYFCAMLGVMVNHKCQMNYYN</sequence>
<evidence type="ECO:0000313" key="10">
    <source>
        <dbReference type="Ensembl" id="ENSGWIP00000037481.1"/>
    </source>
</evidence>
<feature type="chain" id="PRO_5044680777" evidence="7">
    <location>
        <begin position="17"/>
        <end position="442"/>
    </location>
</feature>
<feature type="transmembrane region" description="Helical" evidence="6">
    <location>
        <begin position="411"/>
        <end position="432"/>
    </location>
</feature>
<dbReference type="Ensembl" id="ENSGWIT00000040827.1">
    <property type="protein sequence ID" value="ENSGWIP00000037485.1"/>
    <property type="gene ID" value="ENSGWIG00000019280.1"/>
</dbReference>
<feature type="signal peptide" evidence="7">
    <location>
        <begin position="1"/>
        <end position="16"/>
    </location>
</feature>
<feature type="transmembrane region" description="Helical" evidence="6">
    <location>
        <begin position="271"/>
        <end position="289"/>
    </location>
</feature>
<comment type="subcellular location">
    <subcellularLocation>
        <location evidence="1">Membrane</location>
        <topology evidence="1">Multi-pass membrane protein</topology>
    </subcellularLocation>
</comment>
<protein>
    <submittedName>
        <fullName evidence="10">5-hydroxytryptamine receptor 3A-like</fullName>
    </submittedName>
</protein>
<feature type="compositionally biased region" description="Acidic residues" evidence="5">
    <location>
        <begin position="351"/>
        <end position="360"/>
    </location>
</feature>
<evidence type="ECO:0000256" key="4">
    <source>
        <dbReference type="ARBA" id="ARBA00023136"/>
    </source>
</evidence>
<evidence type="ECO:0000256" key="7">
    <source>
        <dbReference type="SAM" id="SignalP"/>
    </source>
</evidence>
<keyword evidence="7" id="KW-0732">Signal</keyword>
<keyword evidence="4 6" id="KW-0472">Membrane</keyword>
<dbReference type="GO" id="GO:0004888">
    <property type="term" value="F:transmembrane signaling receptor activity"/>
    <property type="evidence" value="ECO:0007669"/>
    <property type="project" value="InterPro"/>
</dbReference>
<dbReference type="AlphaFoldDB" id="A0A8C5GYT4"/>
<dbReference type="SUPFAM" id="SSF90112">
    <property type="entry name" value="Neurotransmitter-gated ion-channel transmembrane pore"/>
    <property type="match status" value="1"/>
</dbReference>
<feature type="domain" description="Neurotransmitter-gated ion-channel transmembrane" evidence="9">
    <location>
        <begin position="246"/>
        <end position="327"/>
    </location>
</feature>
<reference evidence="10" key="1">
    <citation type="submission" date="2020-06" db="EMBL/GenBank/DDBJ databases">
        <authorList>
            <consortium name="Wellcome Sanger Institute Data Sharing"/>
        </authorList>
    </citation>
    <scope>NUCLEOTIDE SEQUENCE [LARGE SCALE GENOMIC DNA]</scope>
</reference>
<keyword evidence="2 6" id="KW-0812">Transmembrane</keyword>
<dbReference type="Proteomes" id="UP000694680">
    <property type="component" value="Chromosome 8"/>
</dbReference>
<keyword evidence="3 6" id="KW-1133">Transmembrane helix</keyword>
<feature type="transmembrane region" description="Helical" evidence="6">
    <location>
        <begin position="301"/>
        <end position="323"/>
    </location>
</feature>
<evidence type="ECO:0000256" key="6">
    <source>
        <dbReference type="SAM" id="Phobius"/>
    </source>
</evidence>
<dbReference type="SUPFAM" id="SSF63712">
    <property type="entry name" value="Nicotinic receptor ligand binding domain-like"/>
    <property type="match status" value="1"/>
</dbReference>
<gene>
    <name evidence="10" type="primary">LOC114468776</name>
</gene>
<dbReference type="GO" id="GO:0005230">
    <property type="term" value="F:extracellular ligand-gated monoatomic ion channel activity"/>
    <property type="evidence" value="ECO:0007669"/>
    <property type="project" value="InterPro"/>
</dbReference>
<evidence type="ECO:0000256" key="2">
    <source>
        <dbReference type="ARBA" id="ARBA00022692"/>
    </source>
</evidence>
<accession>A0A8C5GYT4</accession>
<evidence type="ECO:0000259" key="8">
    <source>
        <dbReference type="Pfam" id="PF02931"/>
    </source>
</evidence>
<evidence type="ECO:0000256" key="3">
    <source>
        <dbReference type="ARBA" id="ARBA00022989"/>
    </source>
</evidence>
<dbReference type="Gene3D" id="1.20.58.390">
    <property type="entry name" value="Neurotransmitter-gated ion-channel transmembrane domain"/>
    <property type="match status" value="1"/>
</dbReference>
<dbReference type="Pfam" id="PF02932">
    <property type="entry name" value="Neur_chan_memb"/>
    <property type="match status" value="1"/>
</dbReference>
<evidence type="ECO:0000313" key="11">
    <source>
        <dbReference type="Proteomes" id="UP000694680"/>
    </source>
</evidence>
<dbReference type="InterPro" id="IPR006202">
    <property type="entry name" value="Neur_chan_lig-bd"/>
</dbReference>
<dbReference type="PANTHER" id="PTHR18945">
    <property type="entry name" value="NEUROTRANSMITTER GATED ION CHANNEL"/>
    <property type="match status" value="1"/>
</dbReference>
<evidence type="ECO:0000256" key="5">
    <source>
        <dbReference type="SAM" id="MobiDB-lite"/>
    </source>
</evidence>
<dbReference type="InterPro" id="IPR038050">
    <property type="entry name" value="Neuro_actylchol_rec"/>
</dbReference>
<name>A0A8C5GYT4_GOUWI</name>
<dbReference type="InterPro" id="IPR036734">
    <property type="entry name" value="Neur_chan_lig-bd_sf"/>
</dbReference>
<organism evidence="10 11">
    <name type="scientific">Gouania willdenowi</name>
    <name type="common">Blunt-snouted clingfish</name>
    <name type="synonym">Lepadogaster willdenowi</name>
    <dbReference type="NCBI Taxonomy" id="441366"/>
    <lineage>
        <taxon>Eukaryota</taxon>
        <taxon>Metazoa</taxon>
        <taxon>Chordata</taxon>
        <taxon>Craniata</taxon>
        <taxon>Vertebrata</taxon>
        <taxon>Euteleostomi</taxon>
        <taxon>Actinopterygii</taxon>
        <taxon>Neopterygii</taxon>
        <taxon>Teleostei</taxon>
        <taxon>Neoteleostei</taxon>
        <taxon>Acanthomorphata</taxon>
        <taxon>Ovalentaria</taxon>
        <taxon>Blenniimorphae</taxon>
        <taxon>Blenniiformes</taxon>
        <taxon>Gobiesocoidei</taxon>
        <taxon>Gobiesocidae</taxon>
        <taxon>Gobiesocinae</taxon>
        <taxon>Gouania</taxon>
    </lineage>
</organism>
<dbReference type="InterPro" id="IPR036719">
    <property type="entry name" value="Neuro-gated_channel_TM_sf"/>
</dbReference>
<proteinExistence type="predicted"/>